<dbReference type="GO" id="GO:0006508">
    <property type="term" value="P:proteolysis"/>
    <property type="evidence" value="ECO:0007669"/>
    <property type="project" value="UniProtKB-KW"/>
</dbReference>
<dbReference type="Proteomes" id="UP000261739">
    <property type="component" value="Unassembled WGS sequence"/>
</dbReference>
<comment type="caution">
    <text evidence="3">The sequence shown here is derived from an EMBL/GenBank/DDBJ whole genome shotgun (WGS) entry which is preliminary data.</text>
</comment>
<dbReference type="GO" id="GO:0008237">
    <property type="term" value="F:metallopeptidase activity"/>
    <property type="evidence" value="ECO:0007669"/>
    <property type="project" value="UniProtKB-KW"/>
</dbReference>
<gene>
    <name evidence="3" type="ORF">DIW82_13230</name>
</gene>
<dbReference type="EMBL" id="DQID01000337">
    <property type="protein sequence ID" value="HCT15706.1"/>
    <property type="molecule type" value="Genomic_DNA"/>
</dbReference>
<feature type="transmembrane region" description="Helical" evidence="2">
    <location>
        <begin position="281"/>
        <end position="298"/>
    </location>
</feature>
<name>A0A3D4T2E1_9CORY</name>
<keyword evidence="3" id="KW-0378">Hydrolase</keyword>
<proteinExistence type="predicted"/>
<keyword evidence="2" id="KW-1133">Transmembrane helix</keyword>
<evidence type="ECO:0000313" key="3">
    <source>
        <dbReference type="EMBL" id="HCT15706.1"/>
    </source>
</evidence>
<sequence>MTFPPQPHRSPQPAQPQQPQQPVPPVPPMYPVRPARPVAPAWRWQVTRVPRAYHESFPPYQRPRLRPAVDVFFWTWLVLTVIGLGFAAVMVIGGMLVTGPGPALLSGAIGILCTVVVWAVLSRLLIYRGTPLLLAGAAVLWGGTAAVLLGGFTSSGHLEQLAYTWNVPELSWSLAGAWPEETAKVLGVWLLLHIGRTWWNRPWHGLVAGMLIGTGFEFFESSLYAVTFAPMHAESDISGVLEMWVSRLVAGPLLHLICTGIAGLGVGVAVYAAGLGRGRRIAWAGGCWLAAFAVHALWNLDTGGGAGAVSTTDVVQMVLAWGSGAALLVWSVVRCRREARALAGRGLYPAVTVYRKVPVAPPVPPVQPVQPAPWLRPGPWQGPRQGFPPGPAGG</sequence>
<feature type="transmembrane region" description="Helical" evidence="2">
    <location>
        <begin position="318"/>
        <end position="335"/>
    </location>
</feature>
<dbReference type="AlphaFoldDB" id="A0A3D4T2E1"/>
<keyword evidence="3" id="KW-0645">Protease</keyword>
<feature type="region of interest" description="Disordered" evidence="1">
    <location>
        <begin position="1"/>
        <end position="27"/>
    </location>
</feature>
<dbReference type="PANTHER" id="PTHR36844">
    <property type="entry name" value="PROTEASE PRSW"/>
    <property type="match status" value="1"/>
</dbReference>
<evidence type="ECO:0000256" key="2">
    <source>
        <dbReference type="SAM" id="Phobius"/>
    </source>
</evidence>
<evidence type="ECO:0000256" key="1">
    <source>
        <dbReference type="SAM" id="MobiDB-lite"/>
    </source>
</evidence>
<dbReference type="RefSeq" id="WP_139024611.1">
    <property type="nucleotide sequence ID" value="NZ_DAITTW010000016.1"/>
</dbReference>
<feature type="transmembrane region" description="Helical" evidence="2">
    <location>
        <begin position="71"/>
        <end position="97"/>
    </location>
</feature>
<accession>A0A3D4T2E1</accession>
<dbReference type="Pfam" id="PF13367">
    <property type="entry name" value="PrsW-protease"/>
    <property type="match status" value="1"/>
</dbReference>
<dbReference type="PANTHER" id="PTHR36844:SF1">
    <property type="entry name" value="PROTEASE PRSW"/>
    <property type="match status" value="1"/>
</dbReference>
<evidence type="ECO:0000313" key="4">
    <source>
        <dbReference type="Proteomes" id="UP000261739"/>
    </source>
</evidence>
<keyword evidence="2" id="KW-0812">Transmembrane</keyword>
<dbReference type="STRING" id="863239.GCA_000213935_00090"/>
<keyword evidence="3" id="KW-0482">Metalloprotease</keyword>
<organism evidence="3 4">
    <name type="scientific">Corynebacterium nuruki</name>
    <dbReference type="NCBI Taxonomy" id="1032851"/>
    <lineage>
        <taxon>Bacteria</taxon>
        <taxon>Bacillati</taxon>
        <taxon>Actinomycetota</taxon>
        <taxon>Actinomycetes</taxon>
        <taxon>Mycobacteriales</taxon>
        <taxon>Corynebacteriaceae</taxon>
        <taxon>Corynebacterium</taxon>
    </lineage>
</organism>
<reference evidence="3 4" key="1">
    <citation type="journal article" date="2018" name="Nat. Biotechnol.">
        <title>A standardized bacterial taxonomy based on genome phylogeny substantially revises the tree of life.</title>
        <authorList>
            <person name="Parks D.H."/>
            <person name="Chuvochina M."/>
            <person name="Waite D.W."/>
            <person name="Rinke C."/>
            <person name="Skarshewski A."/>
            <person name="Chaumeil P.A."/>
            <person name="Hugenholtz P."/>
        </authorList>
    </citation>
    <scope>NUCLEOTIDE SEQUENCE [LARGE SCALE GENOMIC DNA]</scope>
    <source>
        <strain evidence="3">UBA11247</strain>
    </source>
</reference>
<keyword evidence="2" id="KW-0472">Membrane</keyword>
<feature type="transmembrane region" description="Helical" evidence="2">
    <location>
        <begin position="133"/>
        <end position="152"/>
    </location>
</feature>
<dbReference type="InterPro" id="IPR026898">
    <property type="entry name" value="PrsW"/>
</dbReference>
<feature type="region of interest" description="Disordered" evidence="1">
    <location>
        <begin position="372"/>
        <end position="394"/>
    </location>
</feature>
<feature type="transmembrane region" description="Helical" evidence="2">
    <location>
        <begin position="253"/>
        <end position="274"/>
    </location>
</feature>
<protein>
    <submittedName>
        <fullName evidence="3">PrsW family intramembrane metalloprotease</fullName>
    </submittedName>
</protein>
<feature type="transmembrane region" description="Helical" evidence="2">
    <location>
        <begin position="103"/>
        <end position="121"/>
    </location>
</feature>